<proteinExistence type="predicted"/>
<name>A0A1F7V8W5_9BACT</name>
<dbReference type="Proteomes" id="UP000176593">
    <property type="component" value="Unassembled WGS sequence"/>
</dbReference>
<comment type="caution">
    <text evidence="1">The sequence shown here is derived from an EMBL/GenBank/DDBJ whole genome shotgun (WGS) entry which is preliminary data.</text>
</comment>
<evidence type="ECO:0000313" key="2">
    <source>
        <dbReference type="Proteomes" id="UP000176593"/>
    </source>
</evidence>
<organism evidence="1 2">
    <name type="scientific">Candidatus Uhrbacteria bacterium RIFCSPLOWO2_02_FULL_48_18</name>
    <dbReference type="NCBI Taxonomy" id="1802408"/>
    <lineage>
        <taxon>Bacteria</taxon>
        <taxon>Candidatus Uhriibacteriota</taxon>
    </lineage>
</organism>
<sequence>MPVLSPLKYRLSLLRDVLFGDQEIIGEVLVCHQNKLSGKSVQVSWQRDGKYIVGSIFMDGQKFMTQALSAKEFVEMVNDTIYAAYDIPPKYIKKLGSDYYFRPSQEEFEKLNNQAVKKAVFNFSGTMQKIPAVA</sequence>
<reference evidence="1 2" key="1">
    <citation type="journal article" date="2016" name="Nat. Commun.">
        <title>Thousands of microbial genomes shed light on interconnected biogeochemical processes in an aquifer system.</title>
        <authorList>
            <person name="Anantharaman K."/>
            <person name="Brown C.T."/>
            <person name="Hug L.A."/>
            <person name="Sharon I."/>
            <person name="Castelle C.J."/>
            <person name="Probst A.J."/>
            <person name="Thomas B.C."/>
            <person name="Singh A."/>
            <person name="Wilkins M.J."/>
            <person name="Karaoz U."/>
            <person name="Brodie E.L."/>
            <person name="Williams K.H."/>
            <person name="Hubbard S.S."/>
            <person name="Banfield J.F."/>
        </authorList>
    </citation>
    <scope>NUCLEOTIDE SEQUENCE [LARGE SCALE GENOMIC DNA]</scope>
</reference>
<dbReference type="AlphaFoldDB" id="A0A1F7V8W5"/>
<evidence type="ECO:0000313" key="1">
    <source>
        <dbReference type="EMBL" id="OGL86949.1"/>
    </source>
</evidence>
<dbReference type="EMBL" id="MGEQ01000003">
    <property type="protein sequence ID" value="OGL86949.1"/>
    <property type="molecule type" value="Genomic_DNA"/>
</dbReference>
<protein>
    <submittedName>
        <fullName evidence="1">Uncharacterized protein</fullName>
    </submittedName>
</protein>
<accession>A0A1F7V8W5</accession>
<gene>
    <name evidence="1" type="ORF">A3I41_03270</name>
</gene>